<evidence type="ECO:0000259" key="3">
    <source>
        <dbReference type="PROSITE" id="PS51733"/>
    </source>
</evidence>
<feature type="domain" description="BPL/LPL catalytic" evidence="3">
    <location>
        <begin position="19"/>
        <end position="197"/>
    </location>
</feature>
<reference evidence="4" key="1">
    <citation type="submission" date="2018-10" db="EMBL/GenBank/DDBJ databases">
        <title>Transcriptome assembly of Aceria tosichella (Wheat curl mite) Type 2.</title>
        <authorList>
            <person name="Scully E.D."/>
            <person name="Geib S.M."/>
            <person name="Palmer N.A."/>
            <person name="Gupta A.K."/>
            <person name="Sarath G."/>
            <person name="Tatineni S."/>
        </authorList>
    </citation>
    <scope>NUCLEOTIDE SEQUENCE</scope>
    <source>
        <strain evidence="4">LincolnNE</strain>
    </source>
</reference>
<dbReference type="GO" id="GO:0004077">
    <property type="term" value="F:biotin--[biotin carboxyl-carrier protein] ligase activity"/>
    <property type="evidence" value="ECO:0007669"/>
    <property type="project" value="InterPro"/>
</dbReference>
<dbReference type="Pfam" id="PF03099">
    <property type="entry name" value="BPL_LplA_LipB"/>
    <property type="match status" value="1"/>
</dbReference>
<dbReference type="PANTHER" id="PTHR12835">
    <property type="entry name" value="BIOTIN PROTEIN LIGASE"/>
    <property type="match status" value="1"/>
</dbReference>
<dbReference type="InterPro" id="IPR004408">
    <property type="entry name" value="Biotin_CoA_COase_ligase"/>
</dbReference>
<dbReference type="InterPro" id="IPR045864">
    <property type="entry name" value="aa-tRNA-synth_II/BPL/LPL"/>
</dbReference>
<dbReference type="PANTHER" id="PTHR12835:SF5">
    <property type="entry name" value="BIOTIN--PROTEIN LIGASE"/>
    <property type="match status" value="1"/>
</dbReference>
<dbReference type="NCBIfam" id="TIGR00121">
    <property type="entry name" value="birA_ligase"/>
    <property type="match status" value="1"/>
</dbReference>
<gene>
    <name evidence="4" type="primary">Hlcs</name>
    <name evidence="4" type="ORF">g.20283</name>
</gene>
<dbReference type="InterPro" id="IPR004143">
    <property type="entry name" value="BPL_LPL_catalytic"/>
</dbReference>
<organism evidence="4">
    <name type="scientific">Aceria tosichella</name>
    <name type="common">wheat curl mite</name>
    <dbReference type="NCBI Taxonomy" id="561515"/>
    <lineage>
        <taxon>Eukaryota</taxon>
        <taxon>Metazoa</taxon>
        <taxon>Ecdysozoa</taxon>
        <taxon>Arthropoda</taxon>
        <taxon>Chelicerata</taxon>
        <taxon>Arachnida</taxon>
        <taxon>Acari</taxon>
        <taxon>Acariformes</taxon>
        <taxon>Trombidiformes</taxon>
        <taxon>Prostigmata</taxon>
        <taxon>Eupodina</taxon>
        <taxon>Eriophyoidea</taxon>
        <taxon>Eriophyidae</taxon>
        <taxon>Eriophyinae</taxon>
        <taxon>Aceriini</taxon>
        <taxon>Aceria</taxon>
    </lineage>
</organism>
<proteinExistence type="inferred from homology"/>
<name>A0A6G1S7Q7_9ACAR</name>
<evidence type="ECO:0000313" key="4">
    <source>
        <dbReference type="EMBL" id="MDE46418.1"/>
    </source>
</evidence>
<keyword evidence="2 4" id="KW-0436">Ligase</keyword>
<protein>
    <submittedName>
        <fullName evidence="4">Biotin--protein ligase</fullName>
    </submittedName>
</protein>
<evidence type="ECO:0000256" key="1">
    <source>
        <dbReference type="ARBA" id="ARBA00009934"/>
    </source>
</evidence>
<dbReference type="AlphaFoldDB" id="A0A6G1S7Q7"/>
<dbReference type="PROSITE" id="PS51733">
    <property type="entry name" value="BPL_LPL_CATALYTIC"/>
    <property type="match status" value="1"/>
</dbReference>
<dbReference type="SUPFAM" id="SSF55681">
    <property type="entry name" value="Class II aaRS and biotin synthetases"/>
    <property type="match status" value="1"/>
</dbReference>
<dbReference type="GO" id="GO:0005737">
    <property type="term" value="C:cytoplasm"/>
    <property type="evidence" value="ECO:0007669"/>
    <property type="project" value="TreeGrafter"/>
</dbReference>
<sequence>MSTNLFSLETYYQCLKTSRLGRPCLYLDTVSSTIDVIPREKPNTLILAKEQTRGRGQRTNVWQSLVGCAMGSVRLQCAKDSLLAKRVCFLQHILALSAARTLERIDPYRLGRDQIGLKWPNDIIYKKDKLKIGGVLVNTQDLGELYDITLSFGLNVDNREPTTCVNEIIKPTGKRVTIDSVVAGIMNNLEEYTDELNEDRFEQIKVDYERRCMQIGKIVLDEKAGTVKVTGVNEDGFLIGECETSRKPRTVMRII</sequence>
<dbReference type="Gene3D" id="3.30.930.10">
    <property type="entry name" value="Bira Bifunctional Protein, Domain 2"/>
    <property type="match status" value="1"/>
</dbReference>
<accession>A0A6G1S7Q7</accession>
<evidence type="ECO:0000256" key="2">
    <source>
        <dbReference type="ARBA" id="ARBA00022598"/>
    </source>
</evidence>
<dbReference type="EMBL" id="GGYP01001647">
    <property type="protein sequence ID" value="MDE46418.1"/>
    <property type="molecule type" value="Transcribed_RNA"/>
</dbReference>
<comment type="similarity">
    <text evidence="1">Belongs to the biotin--protein ligase family.</text>
</comment>